<dbReference type="Gene3D" id="3.40.309.10">
    <property type="entry name" value="Aldehyde Dehydrogenase, Chain A, domain 2"/>
    <property type="match status" value="1"/>
</dbReference>
<evidence type="ECO:0000259" key="6">
    <source>
        <dbReference type="Pfam" id="PF00171"/>
    </source>
</evidence>
<dbReference type="InterPro" id="IPR015590">
    <property type="entry name" value="Aldehyde_DH_dom"/>
</dbReference>
<dbReference type="PANTHER" id="PTHR43720:SF2">
    <property type="entry name" value="2-AMINOMUCONIC SEMIALDEHYDE DEHYDROGENASE"/>
    <property type="match status" value="1"/>
</dbReference>
<evidence type="ECO:0000256" key="3">
    <source>
        <dbReference type="ARBA" id="ARBA00023027"/>
    </source>
</evidence>
<dbReference type="PANTHER" id="PTHR43720">
    <property type="entry name" value="2-AMINOMUCONIC SEMIALDEHYDE DEHYDROGENASE"/>
    <property type="match status" value="1"/>
</dbReference>
<reference evidence="7 8" key="1">
    <citation type="submission" date="2023-02" db="EMBL/GenBank/DDBJ databases">
        <title>Bacterial whole genomic sequence of Curvibacter sp. HBC61.</title>
        <authorList>
            <person name="Le V."/>
            <person name="Ko S.-R."/>
            <person name="Ahn C.-Y."/>
            <person name="Oh H.-M."/>
        </authorList>
    </citation>
    <scope>NUCLEOTIDE SEQUENCE [LARGE SCALE GENOMIC DNA]</scope>
    <source>
        <strain evidence="7 8">HBC61</strain>
    </source>
</reference>
<evidence type="ECO:0000313" key="7">
    <source>
        <dbReference type="EMBL" id="MDD0840365.1"/>
    </source>
</evidence>
<evidence type="ECO:0000256" key="5">
    <source>
        <dbReference type="RuleBase" id="RU003345"/>
    </source>
</evidence>
<dbReference type="Pfam" id="PF00171">
    <property type="entry name" value="Aldedh"/>
    <property type="match status" value="1"/>
</dbReference>
<dbReference type="PROSITE" id="PS00687">
    <property type="entry name" value="ALDEHYDE_DEHYDR_GLU"/>
    <property type="match status" value="1"/>
</dbReference>
<keyword evidence="8" id="KW-1185">Reference proteome</keyword>
<comment type="similarity">
    <text evidence="1 5">Belongs to the aldehyde dehydrogenase family.</text>
</comment>
<accession>A0ABT5N2L3</accession>
<dbReference type="InterPro" id="IPR016161">
    <property type="entry name" value="Ald_DH/histidinol_DH"/>
</dbReference>
<comment type="caution">
    <text evidence="7">The sequence shown here is derived from an EMBL/GenBank/DDBJ whole genome shotgun (WGS) entry which is preliminary data.</text>
</comment>
<dbReference type="CDD" id="cd07093">
    <property type="entry name" value="ALDH_F8_HMSADH"/>
    <property type="match status" value="1"/>
</dbReference>
<dbReference type="InterPro" id="IPR016160">
    <property type="entry name" value="Ald_DH_CS_CYS"/>
</dbReference>
<dbReference type="InterPro" id="IPR011985">
    <property type="entry name" value="DH_HpaE"/>
</dbReference>
<dbReference type="Gene3D" id="3.40.605.10">
    <property type="entry name" value="Aldehyde Dehydrogenase, Chain A, domain 1"/>
    <property type="match status" value="1"/>
</dbReference>
<keyword evidence="3" id="KW-0520">NAD</keyword>
<evidence type="ECO:0000313" key="8">
    <source>
        <dbReference type="Proteomes" id="UP001528673"/>
    </source>
</evidence>
<evidence type="ECO:0000256" key="1">
    <source>
        <dbReference type="ARBA" id="ARBA00009986"/>
    </source>
</evidence>
<keyword evidence="2 5" id="KW-0560">Oxidoreductase</keyword>
<dbReference type="Proteomes" id="UP001528673">
    <property type="component" value="Unassembled WGS sequence"/>
</dbReference>
<gene>
    <name evidence="7" type="primary">hpaE</name>
    <name evidence="7" type="ORF">PSQ40_17405</name>
</gene>
<dbReference type="EMBL" id="JAQSIP010000009">
    <property type="protein sequence ID" value="MDD0840365.1"/>
    <property type="molecule type" value="Genomic_DNA"/>
</dbReference>
<dbReference type="SUPFAM" id="SSF53720">
    <property type="entry name" value="ALDH-like"/>
    <property type="match status" value="1"/>
</dbReference>
<feature type="active site" evidence="4">
    <location>
        <position position="243"/>
    </location>
</feature>
<proteinExistence type="inferred from homology"/>
<dbReference type="PROSITE" id="PS00070">
    <property type="entry name" value="ALDEHYDE_DEHYDR_CYS"/>
    <property type="match status" value="1"/>
</dbReference>
<feature type="domain" description="Aldehyde dehydrogenase" evidence="6">
    <location>
        <begin position="17"/>
        <end position="476"/>
    </location>
</feature>
<dbReference type="InterPro" id="IPR016162">
    <property type="entry name" value="Ald_DH_N"/>
</dbReference>
<sequence>MQQIQHLINGQSVAGSDYFETVNPATQEVLAEVASGGEAEVHAAVAAAKAAFPGWASTPAPERAKRIRQLGELIARHVPEIAQTETNDCGQVIAQTGKQLVPRAADNFHYFAEMCTRVDGHTYPTPTHLNYTLFHPVGVCALISPWNVPFMTATWKVAPCLAFGNTAVLKMSELSPLSAARLGELALEAGIPAGVLNLVHGYGKQAGEPLCAHPDVRAISFTGSTATGHRIVQTAGLKKFSMELGGKSPFVIFADADLDRALDAAVFMIFSNNGERCTAGSRILVQKSIYADFAQKFAERARRITVGDPLDEKTIVGPMISPAHLAKVRHYIELGPKEGATLLCGGLDRPSYAPELPERVRRGNYVWPTVFADVDNRMKIAQDEIFGPVACLIPFEDEADAIRIANDTQYGLSSYVWTENLGRAHRMAAAIEAGMCFVNSQNVRDLRQPFGGTKASGTGREGGTWSYEVFCEPKNVAVSLGGHHIPHWGV</sequence>
<dbReference type="InterPro" id="IPR029510">
    <property type="entry name" value="Ald_DH_CS_GLU"/>
</dbReference>
<organism evidence="7 8">
    <name type="scientific">Curvibacter cyanobacteriorum</name>
    <dbReference type="NCBI Taxonomy" id="3026422"/>
    <lineage>
        <taxon>Bacteria</taxon>
        <taxon>Pseudomonadati</taxon>
        <taxon>Pseudomonadota</taxon>
        <taxon>Betaproteobacteria</taxon>
        <taxon>Burkholderiales</taxon>
        <taxon>Comamonadaceae</taxon>
        <taxon>Curvibacter</taxon>
    </lineage>
</organism>
<dbReference type="InterPro" id="IPR016163">
    <property type="entry name" value="Ald_DH_C"/>
</dbReference>
<name>A0ABT5N2L3_9BURK</name>
<evidence type="ECO:0000256" key="2">
    <source>
        <dbReference type="ARBA" id="ARBA00023002"/>
    </source>
</evidence>
<dbReference type="NCBIfam" id="TIGR02299">
    <property type="entry name" value="HpaE"/>
    <property type="match status" value="1"/>
</dbReference>
<evidence type="ECO:0000256" key="4">
    <source>
        <dbReference type="PROSITE-ProRule" id="PRU10007"/>
    </source>
</evidence>
<protein>
    <submittedName>
        <fullName evidence="7">5-carboxymethyl-2-hydroxymuconate semialdehyde dehydrogenase</fullName>
    </submittedName>
</protein>
<dbReference type="RefSeq" id="WP_273953157.1">
    <property type="nucleotide sequence ID" value="NZ_JAQSIP010000009.1"/>
</dbReference>